<evidence type="ECO:0000313" key="8">
    <source>
        <dbReference type="EMBL" id="QUE52179.1"/>
    </source>
</evidence>
<dbReference type="GO" id="GO:0046872">
    <property type="term" value="F:metal ion binding"/>
    <property type="evidence" value="ECO:0007669"/>
    <property type="project" value="UniProtKB-KW"/>
</dbReference>
<comment type="cofactor">
    <cofactor evidence="6">
        <name>Zn(2+)</name>
        <dbReference type="ChEBI" id="CHEBI:29105"/>
    </cofactor>
    <text evidence="6">Binds 1 zinc ion per subunit.</text>
</comment>
<keyword evidence="1 6" id="KW-0645">Protease</keyword>
<dbReference type="EMBL" id="CP073100">
    <property type="protein sequence ID" value="QUE52179.1"/>
    <property type="molecule type" value="Genomic_DNA"/>
</dbReference>
<accession>A0A975PFR2</accession>
<evidence type="ECO:0000256" key="1">
    <source>
        <dbReference type="ARBA" id="ARBA00022670"/>
    </source>
</evidence>
<evidence type="ECO:0000259" key="7">
    <source>
        <dbReference type="Pfam" id="PF01435"/>
    </source>
</evidence>
<dbReference type="Proteomes" id="UP000676169">
    <property type="component" value="Chromosome"/>
</dbReference>
<reference evidence="8" key="1">
    <citation type="submission" date="2021-04" db="EMBL/GenBank/DDBJ databases">
        <title>Luteolibacter sp. 32A isolated from the skin of an Anderson's salamander (Ambystoma andersonii).</title>
        <authorList>
            <person name="Spergser J."/>
            <person name="Busse H.-J."/>
        </authorList>
    </citation>
    <scope>NUCLEOTIDE SEQUENCE</scope>
    <source>
        <strain evidence="8">32A</strain>
    </source>
</reference>
<evidence type="ECO:0000256" key="2">
    <source>
        <dbReference type="ARBA" id="ARBA00022723"/>
    </source>
</evidence>
<keyword evidence="5 6" id="KW-0482">Metalloprotease</keyword>
<evidence type="ECO:0000256" key="5">
    <source>
        <dbReference type="ARBA" id="ARBA00023049"/>
    </source>
</evidence>
<keyword evidence="9" id="KW-1185">Reference proteome</keyword>
<gene>
    <name evidence="8" type="ORF">KBB96_04630</name>
</gene>
<evidence type="ECO:0000256" key="6">
    <source>
        <dbReference type="RuleBase" id="RU003983"/>
    </source>
</evidence>
<keyword evidence="4 6" id="KW-0862">Zinc</keyword>
<evidence type="ECO:0000256" key="3">
    <source>
        <dbReference type="ARBA" id="ARBA00022801"/>
    </source>
</evidence>
<evidence type="ECO:0000313" key="9">
    <source>
        <dbReference type="Proteomes" id="UP000676169"/>
    </source>
</evidence>
<keyword evidence="3 6" id="KW-0378">Hydrolase</keyword>
<dbReference type="AlphaFoldDB" id="A0A975PFR2"/>
<sequence>MQDGGMRDAAQARLLQCSVSRQRELLADAASVQFTRNPEAMARALKEVGGTWRRGTLFHHRAMEARHVFFVPSDSIGMKTHPDLEQRIRALEPKWDGKFIKVSIPSAELLHGQPKAEAWNASAAPDPDALIDRWRKSSMLLVPQEARLVVLAMAGARESDPQAAVVGSALDKLTPALAFTVTDSALAPLKMVPKPELVRMITAVREALAAEPLTWRGVWIQQIVERRIAPMVGLMGSPTCSYRSLESLHRETAVILAALDAESGDGTALGAVIPEYVQHTGTPFVVPGPEDRTPDRVAEALRSFWGATPMVKSQLMRLCRLAMENDGTINECEELLLRAVSVVTGLPLPPSVSAGKA</sequence>
<dbReference type="Pfam" id="PF01435">
    <property type="entry name" value="Peptidase_M48"/>
    <property type="match status" value="1"/>
</dbReference>
<protein>
    <submittedName>
        <fullName evidence="8">M48 family metalloprotease</fullName>
        <ecNumber evidence="8">3.4.24.-</ecNumber>
    </submittedName>
</protein>
<evidence type="ECO:0000256" key="4">
    <source>
        <dbReference type="ARBA" id="ARBA00022833"/>
    </source>
</evidence>
<name>A0A975PFR2_9BACT</name>
<proteinExistence type="inferred from homology"/>
<dbReference type="InterPro" id="IPR001915">
    <property type="entry name" value="Peptidase_M48"/>
</dbReference>
<organism evidence="8 9">
    <name type="scientific">Luteolibacter ambystomatis</name>
    <dbReference type="NCBI Taxonomy" id="2824561"/>
    <lineage>
        <taxon>Bacteria</taxon>
        <taxon>Pseudomonadati</taxon>
        <taxon>Verrucomicrobiota</taxon>
        <taxon>Verrucomicrobiia</taxon>
        <taxon>Verrucomicrobiales</taxon>
        <taxon>Verrucomicrobiaceae</taxon>
        <taxon>Luteolibacter</taxon>
    </lineage>
</organism>
<dbReference type="EC" id="3.4.24.-" evidence="8"/>
<dbReference type="KEGG" id="lamb:KBB96_04630"/>
<keyword evidence="2" id="KW-0479">Metal-binding</keyword>
<dbReference type="GO" id="GO:0006508">
    <property type="term" value="P:proteolysis"/>
    <property type="evidence" value="ECO:0007669"/>
    <property type="project" value="UniProtKB-KW"/>
</dbReference>
<feature type="domain" description="Peptidase M48" evidence="7">
    <location>
        <begin position="10"/>
        <end position="92"/>
    </location>
</feature>
<comment type="similarity">
    <text evidence="6">Belongs to the peptidase M48 family.</text>
</comment>
<dbReference type="GO" id="GO:0004222">
    <property type="term" value="F:metalloendopeptidase activity"/>
    <property type="evidence" value="ECO:0007669"/>
    <property type="project" value="InterPro"/>
</dbReference>